<feature type="compositionally biased region" description="Basic and acidic residues" evidence="1">
    <location>
        <begin position="219"/>
        <end position="229"/>
    </location>
</feature>
<gene>
    <name evidence="2" type="ORF">Ccrd_008588</name>
</gene>
<comment type="caution">
    <text evidence="2">The sequence shown here is derived from an EMBL/GenBank/DDBJ whole genome shotgun (WGS) entry which is preliminary data.</text>
</comment>
<feature type="region of interest" description="Disordered" evidence="1">
    <location>
        <begin position="126"/>
        <end position="145"/>
    </location>
</feature>
<dbReference type="OMA" id="QAMAGEN"/>
<dbReference type="PANTHER" id="PTHR37187">
    <property type="entry name" value="EXPRESSED PROTEIN"/>
    <property type="match status" value="1"/>
</dbReference>
<evidence type="ECO:0000313" key="3">
    <source>
        <dbReference type="Proteomes" id="UP000243975"/>
    </source>
</evidence>
<feature type="compositionally biased region" description="Low complexity" evidence="1">
    <location>
        <begin position="51"/>
        <end position="80"/>
    </location>
</feature>
<evidence type="ECO:0000313" key="2">
    <source>
        <dbReference type="EMBL" id="KVH89421.1"/>
    </source>
</evidence>
<feature type="compositionally biased region" description="Polar residues" evidence="1">
    <location>
        <begin position="37"/>
        <end position="48"/>
    </location>
</feature>
<dbReference type="Proteomes" id="UP000243975">
    <property type="component" value="Unassembled WGS sequence"/>
</dbReference>
<dbReference type="EMBL" id="LEKV01005211">
    <property type="protein sequence ID" value="KVH89421.1"/>
    <property type="molecule type" value="Genomic_DNA"/>
</dbReference>
<proteinExistence type="predicted"/>
<keyword evidence="3" id="KW-1185">Reference proteome</keyword>
<name>A0A103XEV6_CYNCS</name>
<sequence>MDQAMAGENDGGELSSPASQDPCIEGEVIEVKKEGNSSETTFNSIEKNSNVEEGGNIEIEIGVKSKNSNGSSSSSSSSGSSDDEVEKKVVVLESVPVIESMPEKITQKVEDLEISPIVEPVIKPVDSSLEEVSQDCDEPKNEEKKDLVVEEQTVVVSESELKDDCLVSSVVVESVSKENGVVKSPLLDEKASSESKDCVASSTSVTDSISEVNGANHANDTDTIGHSDRQPPVAASTPLAVQKTTSWKSCCGIFELFSGSER</sequence>
<accession>A0A103XEV6</accession>
<feature type="region of interest" description="Disordered" evidence="1">
    <location>
        <begin position="211"/>
        <end position="239"/>
    </location>
</feature>
<organism evidence="2 3">
    <name type="scientific">Cynara cardunculus var. scolymus</name>
    <name type="common">Globe artichoke</name>
    <name type="synonym">Cynara scolymus</name>
    <dbReference type="NCBI Taxonomy" id="59895"/>
    <lineage>
        <taxon>Eukaryota</taxon>
        <taxon>Viridiplantae</taxon>
        <taxon>Streptophyta</taxon>
        <taxon>Embryophyta</taxon>
        <taxon>Tracheophyta</taxon>
        <taxon>Spermatophyta</taxon>
        <taxon>Magnoliopsida</taxon>
        <taxon>eudicotyledons</taxon>
        <taxon>Gunneridae</taxon>
        <taxon>Pentapetalae</taxon>
        <taxon>asterids</taxon>
        <taxon>campanulids</taxon>
        <taxon>Asterales</taxon>
        <taxon>Asteraceae</taxon>
        <taxon>Carduoideae</taxon>
        <taxon>Cardueae</taxon>
        <taxon>Carduinae</taxon>
        <taxon>Cynara</taxon>
    </lineage>
</organism>
<dbReference type="AlphaFoldDB" id="A0A103XEV6"/>
<dbReference type="PANTHER" id="PTHR37187:SF7">
    <property type="entry name" value="EXPRESSED PROTEIN"/>
    <property type="match status" value="1"/>
</dbReference>
<evidence type="ECO:0000256" key="1">
    <source>
        <dbReference type="SAM" id="MobiDB-lite"/>
    </source>
</evidence>
<dbReference type="Gramene" id="KVH89421">
    <property type="protein sequence ID" value="KVH89421"/>
    <property type="gene ID" value="Ccrd_008588"/>
</dbReference>
<protein>
    <submittedName>
        <fullName evidence="2">Uncharacterized protein</fullName>
    </submittedName>
</protein>
<reference evidence="2 3" key="1">
    <citation type="journal article" date="2016" name="Sci. Rep.">
        <title>The genome sequence of the outbreeding globe artichoke constructed de novo incorporating a phase-aware low-pass sequencing strategy of F1 progeny.</title>
        <authorList>
            <person name="Scaglione D."/>
            <person name="Reyes-Chin-Wo S."/>
            <person name="Acquadro A."/>
            <person name="Froenicke L."/>
            <person name="Portis E."/>
            <person name="Beitel C."/>
            <person name="Tirone M."/>
            <person name="Mauro R."/>
            <person name="Lo Monaco A."/>
            <person name="Mauromicale G."/>
            <person name="Faccioli P."/>
            <person name="Cattivelli L."/>
            <person name="Rieseberg L."/>
            <person name="Michelmore R."/>
            <person name="Lanteri S."/>
        </authorList>
    </citation>
    <scope>NUCLEOTIDE SEQUENCE [LARGE SCALE GENOMIC DNA]</scope>
    <source>
        <strain evidence="2">2C</strain>
    </source>
</reference>
<feature type="region of interest" description="Disordered" evidence="1">
    <location>
        <begin position="1"/>
        <end position="87"/>
    </location>
</feature>